<evidence type="ECO:0000256" key="2">
    <source>
        <dbReference type="ARBA" id="ARBA00022989"/>
    </source>
</evidence>
<dbReference type="GO" id="GO:0016020">
    <property type="term" value="C:membrane"/>
    <property type="evidence" value="ECO:0007669"/>
    <property type="project" value="InterPro"/>
</dbReference>
<dbReference type="Gene3D" id="1.20.1560.10">
    <property type="entry name" value="ABC transporter type 1, transmembrane domain"/>
    <property type="match status" value="1"/>
</dbReference>
<protein>
    <submittedName>
        <fullName evidence="4">Uncharacterized protein</fullName>
    </submittedName>
</protein>
<keyword evidence="3" id="KW-0472">Membrane</keyword>
<gene>
    <name evidence="4" type="ORF">C2G38_2100327</name>
</gene>
<evidence type="ECO:0000313" key="4">
    <source>
        <dbReference type="EMBL" id="RIB12668.1"/>
    </source>
</evidence>
<evidence type="ECO:0000313" key="5">
    <source>
        <dbReference type="Proteomes" id="UP000266673"/>
    </source>
</evidence>
<keyword evidence="5" id="KW-1185">Reference proteome</keyword>
<reference evidence="4 5" key="1">
    <citation type="submission" date="2018-06" db="EMBL/GenBank/DDBJ databases">
        <title>Comparative genomics reveals the genomic features of Rhizophagus irregularis, R. cerebriforme, R. diaphanum and Gigaspora rosea, and their symbiotic lifestyle signature.</title>
        <authorList>
            <person name="Morin E."/>
            <person name="San Clemente H."/>
            <person name="Chen E.C.H."/>
            <person name="De La Providencia I."/>
            <person name="Hainaut M."/>
            <person name="Kuo A."/>
            <person name="Kohler A."/>
            <person name="Murat C."/>
            <person name="Tang N."/>
            <person name="Roy S."/>
            <person name="Loubradou J."/>
            <person name="Henrissat B."/>
            <person name="Grigoriev I.V."/>
            <person name="Corradi N."/>
            <person name="Roux C."/>
            <person name="Martin F.M."/>
        </authorList>
    </citation>
    <scope>NUCLEOTIDE SEQUENCE [LARGE SCALE GENOMIC DNA]</scope>
    <source>
        <strain evidence="4 5">DAOM 194757</strain>
    </source>
</reference>
<keyword evidence="1" id="KW-0812">Transmembrane</keyword>
<dbReference type="AlphaFoldDB" id="A0A397UTH1"/>
<evidence type="ECO:0000256" key="3">
    <source>
        <dbReference type="ARBA" id="ARBA00023136"/>
    </source>
</evidence>
<dbReference type="STRING" id="44941.A0A397UTH1"/>
<dbReference type="EMBL" id="QKWP01001000">
    <property type="protein sequence ID" value="RIB12668.1"/>
    <property type="molecule type" value="Genomic_DNA"/>
</dbReference>
<evidence type="ECO:0000256" key="1">
    <source>
        <dbReference type="ARBA" id="ARBA00022692"/>
    </source>
</evidence>
<organism evidence="4 5">
    <name type="scientific">Gigaspora rosea</name>
    <dbReference type="NCBI Taxonomy" id="44941"/>
    <lineage>
        <taxon>Eukaryota</taxon>
        <taxon>Fungi</taxon>
        <taxon>Fungi incertae sedis</taxon>
        <taxon>Mucoromycota</taxon>
        <taxon>Glomeromycotina</taxon>
        <taxon>Glomeromycetes</taxon>
        <taxon>Diversisporales</taxon>
        <taxon>Gigasporaceae</taxon>
        <taxon>Gigaspora</taxon>
    </lineage>
</organism>
<dbReference type="InterPro" id="IPR036640">
    <property type="entry name" value="ABC1_TM_sf"/>
</dbReference>
<keyword evidence="2" id="KW-1133">Transmembrane helix</keyword>
<name>A0A397UTH1_9GLOM</name>
<dbReference type="SUPFAM" id="SSF90123">
    <property type="entry name" value="ABC transporter transmembrane region"/>
    <property type="match status" value="1"/>
</dbReference>
<dbReference type="GO" id="GO:0005524">
    <property type="term" value="F:ATP binding"/>
    <property type="evidence" value="ECO:0007669"/>
    <property type="project" value="InterPro"/>
</dbReference>
<comment type="caution">
    <text evidence="4">The sequence shown here is derived from an EMBL/GenBank/DDBJ whole genome shotgun (WGS) entry which is preliminary data.</text>
</comment>
<accession>A0A397UTH1</accession>
<sequence>MSLLIRAGHCEYSAQIACESVNNIRTIAALVLKNKLWETYHNLLDESTHQGFRNAFLNSFLLFSQNAATFSRSYSILIW</sequence>
<proteinExistence type="predicted"/>
<dbReference type="Proteomes" id="UP000266673">
    <property type="component" value="Unassembled WGS sequence"/>
</dbReference>